<dbReference type="EMBL" id="CANTUO010000001">
    <property type="protein sequence ID" value="CAI5757407.1"/>
    <property type="molecule type" value="Genomic_DNA"/>
</dbReference>
<keyword evidence="3" id="KW-1185">Reference proteome</keyword>
<evidence type="ECO:0000313" key="2">
    <source>
        <dbReference type="EMBL" id="CAI5757407.1"/>
    </source>
</evidence>
<accession>A0A9W4TUK5</accession>
<proteinExistence type="predicted"/>
<evidence type="ECO:0000256" key="1">
    <source>
        <dbReference type="SAM" id="MobiDB-lite"/>
    </source>
</evidence>
<name>A0A9W4TUK5_9ASCO</name>
<feature type="region of interest" description="Disordered" evidence="1">
    <location>
        <begin position="48"/>
        <end position="70"/>
    </location>
</feature>
<evidence type="ECO:0000313" key="3">
    <source>
        <dbReference type="Proteomes" id="UP001152885"/>
    </source>
</evidence>
<reference evidence="2" key="1">
    <citation type="submission" date="2022-12" db="EMBL/GenBank/DDBJ databases">
        <authorList>
            <person name="Brejova B."/>
        </authorList>
    </citation>
    <scope>NUCLEOTIDE SEQUENCE</scope>
</reference>
<gene>
    <name evidence="2" type="ORF">CANVERA_P1921</name>
</gene>
<dbReference type="OrthoDB" id="4010410at2759"/>
<dbReference type="Proteomes" id="UP001152885">
    <property type="component" value="Unassembled WGS sequence"/>
</dbReference>
<sequence length="143" mass="16499">MNNTLSIMENIENHYPSISHKSEKIPLKPTNMNTLNLKSPVKQQILTNSTNSPLSLSKKRGTSPHTPSLHQNKIRKRIEAASVPPKLTYDLKSQQLLIDSNIFGKTSNEIQLNYQIWLLNKQLQQSNELNEFLQLEREFEMES</sequence>
<organism evidence="2 3">
    <name type="scientific">Candida verbasci</name>
    <dbReference type="NCBI Taxonomy" id="1227364"/>
    <lineage>
        <taxon>Eukaryota</taxon>
        <taxon>Fungi</taxon>
        <taxon>Dikarya</taxon>
        <taxon>Ascomycota</taxon>
        <taxon>Saccharomycotina</taxon>
        <taxon>Pichiomycetes</taxon>
        <taxon>Debaryomycetaceae</taxon>
        <taxon>Candida/Lodderomyces clade</taxon>
        <taxon>Candida</taxon>
    </lineage>
</organism>
<comment type="caution">
    <text evidence="2">The sequence shown here is derived from an EMBL/GenBank/DDBJ whole genome shotgun (WGS) entry which is preliminary data.</text>
</comment>
<protein>
    <submittedName>
        <fullName evidence="2">Uncharacterized protein</fullName>
    </submittedName>
</protein>
<dbReference type="AlphaFoldDB" id="A0A9W4TUK5"/>